<gene>
    <name evidence="3" type="ORF">GCM10009727_32810</name>
</gene>
<dbReference type="InterPro" id="IPR014729">
    <property type="entry name" value="Rossmann-like_a/b/a_fold"/>
</dbReference>
<organism evidence="3 4">
    <name type="scientific">Actinomadura napierensis</name>
    <dbReference type="NCBI Taxonomy" id="267854"/>
    <lineage>
        <taxon>Bacteria</taxon>
        <taxon>Bacillati</taxon>
        <taxon>Actinomycetota</taxon>
        <taxon>Actinomycetes</taxon>
        <taxon>Streptosporangiales</taxon>
        <taxon>Thermomonosporaceae</taxon>
        <taxon>Actinomadura</taxon>
    </lineage>
</organism>
<dbReference type="SUPFAM" id="SSF56235">
    <property type="entry name" value="N-terminal nucleophile aminohydrolases (Ntn hydrolases)"/>
    <property type="match status" value="1"/>
</dbReference>
<name>A0ABN2Z6C6_9ACTN</name>
<protein>
    <recommendedName>
        <fullName evidence="2">Asparagine synthetase domain-containing protein</fullName>
    </recommendedName>
</protein>
<dbReference type="Pfam" id="PF00733">
    <property type="entry name" value="Asn_synthase"/>
    <property type="match status" value="1"/>
</dbReference>
<keyword evidence="4" id="KW-1185">Reference proteome</keyword>
<feature type="region of interest" description="Disordered" evidence="1">
    <location>
        <begin position="491"/>
        <end position="579"/>
    </location>
</feature>
<comment type="caution">
    <text evidence="3">The sequence shown here is derived from an EMBL/GenBank/DDBJ whole genome shotgun (WGS) entry which is preliminary data.</text>
</comment>
<feature type="compositionally biased region" description="Basic residues" evidence="1">
    <location>
        <begin position="503"/>
        <end position="517"/>
    </location>
</feature>
<proteinExistence type="predicted"/>
<dbReference type="EMBL" id="BAAAMR010000025">
    <property type="protein sequence ID" value="GAA2137513.1"/>
    <property type="molecule type" value="Genomic_DNA"/>
</dbReference>
<dbReference type="InterPro" id="IPR001962">
    <property type="entry name" value="Asn_synthase"/>
</dbReference>
<sequence>MRVYLLLVSREAREPVPPVALRAARRAVREAFPVPQDVIAAVEWTAPDGQVAMFGWSNEPEHELLPETVVQGAGHRLGYCGYLAEPKRDSDLLLTEPDLGAAVSGLGGVFSVFRAGEDGIEAATSMARVCPVYHAESRGVRVVGSRALLVHLAARAVETGVEDPEVDILVETLQPLIRHGFFANDDTPFRGVRALPAGAVLRAPLGARTTVRQQPMPEAQKTPGRAKDQRRLIGPLAEALVDAAAPLGRHPEPVALALSGGRDSRLMAAVLKAAGVPFTGATHGFADDPDVVLVRRVSEVLGIEHHVDLTVPEGHKESVTVQHPFARTHDIVRMCEGMNSAYESVNRYRPFDPVPRTSGSGGETLRGGFLYDQDDVSAGGLRKRVRLIFFAAERLMTGEANARAAEEHRQWAEGDGFDVLDKLYLYYRTGRWIVGSHTATLMNAPYYHPFFDNRVVREALGLAPEWRRSEYPFYLLIRELAPGLADVLRRRLPRPPAGPDHGRSRRAVRHPRPGRGRGRAERRAEAVGEAALAHPHRERPAVGGVAAAPAGASAGGDPDPRLKGVTPGHAVAARSGGRR</sequence>
<feature type="domain" description="Asparagine synthetase" evidence="2">
    <location>
        <begin position="236"/>
        <end position="404"/>
    </location>
</feature>
<reference evidence="3 4" key="1">
    <citation type="journal article" date="2019" name="Int. J. Syst. Evol. Microbiol.">
        <title>The Global Catalogue of Microorganisms (GCM) 10K type strain sequencing project: providing services to taxonomists for standard genome sequencing and annotation.</title>
        <authorList>
            <consortium name="The Broad Institute Genomics Platform"/>
            <consortium name="The Broad Institute Genome Sequencing Center for Infectious Disease"/>
            <person name="Wu L."/>
            <person name="Ma J."/>
        </authorList>
    </citation>
    <scope>NUCLEOTIDE SEQUENCE [LARGE SCALE GENOMIC DNA]</scope>
    <source>
        <strain evidence="3 4">JCM 13850</strain>
    </source>
</reference>
<evidence type="ECO:0000313" key="3">
    <source>
        <dbReference type="EMBL" id="GAA2137513.1"/>
    </source>
</evidence>
<evidence type="ECO:0000256" key="1">
    <source>
        <dbReference type="SAM" id="MobiDB-lite"/>
    </source>
</evidence>
<evidence type="ECO:0000259" key="2">
    <source>
        <dbReference type="Pfam" id="PF00733"/>
    </source>
</evidence>
<dbReference type="SUPFAM" id="SSF52402">
    <property type="entry name" value="Adenine nucleotide alpha hydrolases-like"/>
    <property type="match status" value="1"/>
</dbReference>
<dbReference type="InterPro" id="IPR029055">
    <property type="entry name" value="Ntn_hydrolases_N"/>
</dbReference>
<dbReference type="Proteomes" id="UP001501020">
    <property type="component" value="Unassembled WGS sequence"/>
</dbReference>
<accession>A0ABN2Z6C6</accession>
<evidence type="ECO:0000313" key="4">
    <source>
        <dbReference type="Proteomes" id="UP001501020"/>
    </source>
</evidence>
<dbReference type="Gene3D" id="3.40.50.620">
    <property type="entry name" value="HUPs"/>
    <property type="match status" value="1"/>
</dbReference>
<feature type="compositionally biased region" description="Low complexity" evidence="1">
    <location>
        <begin position="541"/>
        <end position="557"/>
    </location>
</feature>